<dbReference type="GO" id="GO:0005886">
    <property type="term" value="C:plasma membrane"/>
    <property type="evidence" value="ECO:0007669"/>
    <property type="project" value="TreeGrafter"/>
</dbReference>
<dbReference type="EMBL" id="OV696686">
    <property type="protein sequence ID" value="CAH1233389.1"/>
    <property type="molecule type" value="Genomic_DNA"/>
</dbReference>
<dbReference type="SUPFAM" id="SSF56300">
    <property type="entry name" value="Metallo-dependent phosphatases"/>
    <property type="match status" value="1"/>
</dbReference>
<dbReference type="Gene3D" id="3.90.780.10">
    <property type="entry name" value="5'-Nucleotidase, C-terminal domain"/>
    <property type="match status" value="1"/>
</dbReference>
<sequence>MKVGIVASIFCIWVTSCVTFDLTVLHTNDCHARIEQADGNGGSCGDNEAEEEKCFGGVARRLTAIREIRNRHDNVILLDGGDQFQGTLWSHFYHGLEAARFMNKMQYDAMAFGNHEFDKKVEGIIPFLNNITHTQVCANIDASKEPELQRLFQPSVVLTVGGQKIAVIGYVTPNTTYLSNPGPNLVFNDEVSAITAEVRRLQSQGVNKFIAVGHSGIIADITIAKQVPGLDLVVGGHSNTFLYKGTPPIEDDPKYGEYPLTIQSEVESGRQVLVVQDYAFGKYLGYLKLKFNDAGEVTEFDGNPILLNSSIPQDPETLAEVASMKSIIANLTKQEAGRTHVFLDGRSGQCRRRECNLGNVMADAVVRQNLKTPDEEKWADVPIALWNGGNVRAPIPFRPPNGIITGEDVLTVLPYMNSIDVIVISGEVLFEVFEHSVAELPDRGAGQFLQVSGILVTYDISKPVGERVVRLEARCSECMVPQFEPVEKQKRYKVLTSNFIADGGDGYTMIKESTLSRDPIGYLDSDILFAYLEDASPITTGLERRITFVDGTAVGSNASILSAELFLLLTSPMLAMFTALVA</sequence>
<evidence type="ECO:0000259" key="10">
    <source>
        <dbReference type="Pfam" id="PF02872"/>
    </source>
</evidence>
<accession>A0A8J9VFR8</accession>
<dbReference type="PROSITE" id="PS00785">
    <property type="entry name" value="5_NUCLEOTIDASE_1"/>
    <property type="match status" value="1"/>
</dbReference>
<feature type="signal peptide" evidence="8">
    <location>
        <begin position="1"/>
        <end position="19"/>
    </location>
</feature>
<keyword evidence="5 8" id="KW-0732">Signal</keyword>
<dbReference type="InterPro" id="IPR036907">
    <property type="entry name" value="5'-Nucleotdase_C_sf"/>
</dbReference>
<dbReference type="Pfam" id="PF02872">
    <property type="entry name" value="5_nucleotid_C"/>
    <property type="match status" value="1"/>
</dbReference>
<dbReference type="AlphaFoldDB" id="A0A8J9VFR8"/>
<dbReference type="GO" id="GO:0006196">
    <property type="term" value="P:AMP catabolic process"/>
    <property type="evidence" value="ECO:0007669"/>
    <property type="project" value="TreeGrafter"/>
</dbReference>
<comment type="catalytic activity">
    <reaction evidence="1">
        <text>a ribonucleoside 5'-phosphate + H2O = a ribonucleoside + phosphate</text>
        <dbReference type="Rhea" id="RHEA:12484"/>
        <dbReference type="ChEBI" id="CHEBI:15377"/>
        <dbReference type="ChEBI" id="CHEBI:18254"/>
        <dbReference type="ChEBI" id="CHEBI:43474"/>
        <dbReference type="ChEBI" id="CHEBI:58043"/>
        <dbReference type="EC" id="3.1.3.5"/>
    </reaction>
</comment>
<dbReference type="GO" id="GO:0000166">
    <property type="term" value="F:nucleotide binding"/>
    <property type="evidence" value="ECO:0007669"/>
    <property type="project" value="UniProtKB-KW"/>
</dbReference>
<dbReference type="InterPro" id="IPR006179">
    <property type="entry name" value="5_nucleotidase/apyrase"/>
</dbReference>
<feature type="domain" description="5'-Nucleotidase C-terminal" evidence="10">
    <location>
        <begin position="338"/>
        <end position="512"/>
    </location>
</feature>
<evidence type="ECO:0000256" key="7">
    <source>
        <dbReference type="ARBA" id="ARBA00022801"/>
    </source>
</evidence>
<dbReference type="FunFam" id="3.90.780.10:FF:000001">
    <property type="entry name" value="NT5E isoform 3"/>
    <property type="match status" value="1"/>
</dbReference>
<evidence type="ECO:0000313" key="11">
    <source>
        <dbReference type="EMBL" id="CAH1233389.1"/>
    </source>
</evidence>
<dbReference type="InterPro" id="IPR004843">
    <property type="entry name" value="Calcineurin-like_PHP"/>
</dbReference>
<reference evidence="11" key="1">
    <citation type="submission" date="2022-01" db="EMBL/GenBank/DDBJ databases">
        <authorList>
            <person name="Braso-Vives M."/>
        </authorList>
    </citation>
    <scope>NUCLEOTIDE SEQUENCE</scope>
</reference>
<evidence type="ECO:0000313" key="12">
    <source>
        <dbReference type="Proteomes" id="UP000838412"/>
    </source>
</evidence>
<protein>
    <recommendedName>
        <fullName evidence="3">5'-nucleotidase</fullName>
        <ecNumber evidence="3">3.1.3.5</ecNumber>
    </recommendedName>
</protein>
<dbReference type="InterPro" id="IPR029052">
    <property type="entry name" value="Metallo-depent_PP-like"/>
</dbReference>
<dbReference type="Proteomes" id="UP000838412">
    <property type="component" value="Chromosome 1"/>
</dbReference>
<evidence type="ECO:0000256" key="6">
    <source>
        <dbReference type="ARBA" id="ARBA00022741"/>
    </source>
</evidence>
<dbReference type="GO" id="GO:0046872">
    <property type="term" value="F:metal ion binding"/>
    <property type="evidence" value="ECO:0007669"/>
    <property type="project" value="UniProtKB-KW"/>
</dbReference>
<evidence type="ECO:0000259" key="9">
    <source>
        <dbReference type="Pfam" id="PF00149"/>
    </source>
</evidence>
<name>A0A8J9VFR8_BRALA</name>
<organism evidence="11 12">
    <name type="scientific">Branchiostoma lanceolatum</name>
    <name type="common">Common lancelet</name>
    <name type="synonym">Amphioxus lanceolatum</name>
    <dbReference type="NCBI Taxonomy" id="7740"/>
    <lineage>
        <taxon>Eukaryota</taxon>
        <taxon>Metazoa</taxon>
        <taxon>Chordata</taxon>
        <taxon>Cephalochordata</taxon>
        <taxon>Leptocardii</taxon>
        <taxon>Amphioxiformes</taxon>
        <taxon>Branchiostomatidae</taxon>
        <taxon>Branchiostoma</taxon>
    </lineage>
</organism>
<dbReference type="PANTHER" id="PTHR11575:SF24">
    <property type="entry name" value="5'-NUCLEOTIDASE"/>
    <property type="match status" value="1"/>
</dbReference>
<keyword evidence="4" id="KW-0479">Metal-binding</keyword>
<dbReference type="Gene3D" id="3.60.21.10">
    <property type="match status" value="1"/>
</dbReference>
<feature type="chain" id="PRO_5035487311" description="5'-nucleotidase" evidence="8">
    <location>
        <begin position="20"/>
        <end position="582"/>
    </location>
</feature>
<keyword evidence="6 8" id="KW-0547">Nucleotide-binding</keyword>
<dbReference type="PRINTS" id="PR01607">
    <property type="entry name" value="APYRASEFAMLY"/>
</dbReference>
<dbReference type="CDD" id="cd07409">
    <property type="entry name" value="MPP_CD73_N"/>
    <property type="match status" value="1"/>
</dbReference>
<evidence type="ECO:0000256" key="1">
    <source>
        <dbReference type="ARBA" id="ARBA00000815"/>
    </source>
</evidence>
<evidence type="ECO:0000256" key="2">
    <source>
        <dbReference type="ARBA" id="ARBA00006654"/>
    </source>
</evidence>
<proteinExistence type="inferred from homology"/>
<keyword evidence="12" id="KW-1185">Reference proteome</keyword>
<dbReference type="EC" id="3.1.3.5" evidence="3"/>
<dbReference type="InterPro" id="IPR008334">
    <property type="entry name" value="5'-Nucleotdase_C"/>
</dbReference>
<evidence type="ECO:0000256" key="5">
    <source>
        <dbReference type="ARBA" id="ARBA00022729"/>
    </source>
</evidence>
<dbReference type="Pfam" id="PF00149">
    <property type="entry name" value="Metallophos"/>
    <property type="match status" value="1"/>
</dbReference>
<gene>
    <name evidence="11" type="primary">NT5E</name>
    <name evidence="11" type="ORF">BLAG_LOCUS2164</name>
</gene>
<keyword evidence="7 8" id="KW-0378">Hydrolase</keyword>
<comment type="similarity">
    <text evidence="2 8">Belongs to the 5'-nucleotidase family.</text>
</comment>
<evidence type="ECO:0000256" key="8">
    <source>
        <dbReference type="RuleBase" id="RU362119"/>
    </source>
</evidence>
<dbReference type="InterPro" id="IPR006146">
    <property type="entry name" value="5'-Nucleotdase_CS"/>
</dbReference>
<evidence type="ECO:0000256" key="3">
    <source>
        <dbReference type="ARBA" id="ARBA00012643"/>
    </source>
</evidence>
<dbReference type="SUPFAM" id="SSF55816">
    <property type="entry name" value="5'-nucleotidase (syn. UDP-sugar hydrolase), C-terminal domain"/>
    <property type="match status" value="1"/>
</dbReference>
<evidence type="ECO:0000256" key="4">
    <source>
        <dbReference type="ARBA" id="ARBA00022723"/>
    </source>
</evidence>
<dbReference type="GO" id="GO:0008253">
    <property type="term" value="F:5'-nucleotidase activity"/>
    <property type="evidence" value="ECO:0007669"/>
    <property type="project" value="UniProtKB-EC"/>
</dbReference>
<dbReference type="FunFam" id="3.60.21.10:FF:000020">
    <property type="entry name" value="NT5E isoform 4"/>
    <property type="match status" value="1"/>
</dbReference>
<dbReference type="OrthoDB" id="7722975at2759"/>
<dbReference type="PANTHER" id="PTHR11575">
    <property type="entry name" value="5'-NUCLEOTIDASE-RELATED"/>
    <property type="match status" value="1"/>
</dbReference>
<feature type="domain" description="Calcineurin-like phosphoesterase" evidence="9">
    <location>
        <begin position="23"/>
        <end position="238"/>
    </location>
</feature>
<dbReference type="PROSITE" id="PS51257">
    <property type="entry name" value="PROKAR_LIPOPROTEIN"/>
    <property type="match status" value="1"/>
</dbReference>